<organism evidence="1 2">
    <name type="scientific">Halobacteriovorax vibrionivorans</name>
    <dbReference type="NCBI Taxonomy" id="2152716"/>
    <lineage>
        <taxon>Bacteria</taxon>
        <taxon>Pseudomonadati</taxon>
        <taxon>Bdellovibrionota</taxon>
        <taxon>Bacteriovoracia</taxon>
        <taxon>Bacteriovoracales</taxon>
        <taxon>Halobacteriovoraceae</taxon>
        <taxon>Halobacteriovorax</taxon>
    </lineage>
</organism>
<protein>
    <recommendedName>
        <fullName evidence="3">50S ribosomal protein L33</fullName>
    </recommendedName>
</protein>
<accession>A0ABY0ID36</accession>
<evidence type="ECO:0000313" key="1">
    <source>
        <dbReference type="EMBL" id="RZF20535.1"/>
    </source>
</evidence>
<sequence>MARRKKKLQIFKYECQMTGEIYKTTKKADNPDDLVSVNAYYDMHPEEDDRPEEIKKELGIE</sequence>
<name>A0ABY0ID36_9BACT</name>
<dbReference type="RefSeq" id="WP_115362444.1">
    <property type="nucleotide sequence ID" value="NZ_QDKL01000003.1"/>
</dbReference>
<evidence type="ECO:0000313" key="2">
    <source>
        <dbReference type="Proteomes" id="UP000443582"/>
    </source>
</evidence>
<reference evidence="2" key="1">
    <citation type="journal article" date="2019" name="Int. J. Syst. Evol. Microbiol.">
        <title>Halobacteriovorax valvorus sp. nov., a novel prokaryotic predator isolated from coastal seawater of China.</title>
        <authorList>
            <person name="Chen M.-X."/>
        </authorList>
    </citation>
    <scope>NUCLEOTIDE SEQUENCE [LARGE SCALE GENOMIC DNA]</scope>
    <source>
        <strain evidence="2">BL9</strain>
    </source>
</reference>
<proteinExistence type="predicted"/>
<gene>
    <name evidence="1" type="ORF">DAY19_11145</name>
</gene>
<dbReference type="Proteomes" id="UP000443582">
    <property type="component" value="Unassembled WGS sequence"/>
</dbReference>
<evidence type="ECO:0008006" key="3">
    <source>
        <dbReference type="Google" id="ProtNLM"/>
    </source>
</evidence>
<dbReference type="EMBL" id="QDKL01000003">
    <property type="protein sequence ID" value="RZF20535.1"/>
    <property type="molecule type" value="Genomic_DNA"/>
</dbReference>
<keyword evidence="2" id="KW-1185">Reference proteome</keyword>
<comment type="caution">
    <text evidence="1">The sequence shown here is derived from an EMBL/GenBank/DDBJ whole genome shotgun (WGS) entry which is preliminary data.</text>
</comment>